<feature type="domain" description="CAF17 C-terminal" evidence="4">
    <location>
        <begin position="313"/>
        <end position="371"/>
    </location>
</feature>
<feature type="domain" description="GCVT N-terminal" evidence="3">
    <location>
        <begin position="53"/>
        <end position="265"/>
    </location>
</feature>
<feature type="compositionally biased region" description="Low complexity" evidence="2">
    <location>
        <begin position="24"/>
        <end position="35"/>
    </location>
</feature>
<dbReference type="EMBL" id="BAABKQ010000001">
    <property type="protein sequence ID" value="GAA4809221.1"/>
    <property type="molecule type" value="Genomic_DNA"/>
</dbReference>
<feature type="region of interest" description="Disordered" evidence="2">
    <location>
        <begin position="1"/>
        <end position="35"/>
    </location>
</feature>
<dbReference type="InterPro" id="IPR006222">
    <property type="entry name" value="GCVT_N"/>
</dbReference>
<reference evidence="6" key="1">
    <citation type="journal article" date="2019" name="Int. J. Syst. Evol. Microbiol.">
        <title>The Global Catalogue of Microorganisms (GCM) 10K type strain sequencing project: providing services to taxonomists for standard genome sequencing and annotation.</title>
        <authorList>
            <consortium name="The Broad Institute Genomics Platform"/>
            <consortium name="The Broad Institute Genome Sequencing Center for Infectious Disease"/>
            <person name="Wu L."/>
            <person name="Ma J."/>
        </authorList>
    </citation>
    <scope>NUCLEOTIDE SEQUENCE [LARGE SCALE GENOMIC DNA]</scope>
    <source>
        <strain evidence="6">JCM 18542</strain>
    </source>
</reference>
<evidence type="ECO:0000256" key="2">
    <source>
        <dbReference type="SAM" id="MobiDB-lite"/>
    </source>
</evidence>
<dbReference type="InterPro" id="IPR017703">
    <property type="entry name" value="YgfZ/GCV_T_CS"/>
</dbReference>
<keyword evidence="1" id="KW-0809">Transit peptide</keyword>
<evidence type="ECO:0000313" key="5">
    <source>
        <dbReference type="EMBL" id="GAA4809221.1"/>
    </source>
</evidence>
<evidence type="ECO:0000313" key="6">
    <source>
        <dbReference type="Proteomes" id="UP001500839"/>
    </source>
</evidence>
<name>A0ABP9CF97_9ACTN</name>
<dbReference type="InterPro" id="IPR045179">
    <property type="entry name" value="YgfZ/GcvT"/>
</dbReference>
<evidence type="ECO:0000259" key="3">
    <source>
        <dbReference type="Pfam" id="PF01571"/>
    </source>
</evidence>
<gene>
    <name evidence="5" type="ORF">GCM10023353_11410</name>
</gene>
<organism evidence="5 6">
    <name type="scientific">Tomitella cavernea</name>
    <dbReference type="NCBI Taxonomy" id="1387982"/>
    <lineage>
        <taxon>Bacteria</taxon>
        <taxon>Bacillati</taxon>
        <taxon>Actinomycetota</taxon>
        <taxon>Actinomycetes</taxon>
        <taxon>Mycobacteriales</taxon>
        <taxon>Tomitella</taxon>
    </lineage>
</organism>
<dbReference type="NCBIfam" id="TIGR03317">
    <property type="entry name" value="ygfZ_signature"/>
    <property type="match status" value="1"/>
</dbReference>
<dbReference type="Pfam" id="PF25455">
    <property type="entry name" value="Beta-barrel_CAF17_C"/>
    <property type="match status" value="1"/>
</dbReference>
<protein>
    <submittedName>
        <fullName evidence="5">Folate-binding protein YgfZ</fullName>
    </submittedName>
</protein>
<evidence type="ECO:0000256" key="1">
    <source>
        <dbReference type="ARBA" id="ARBA00022946"/>
    </source>
</evidence>
<sequence length="392" mass="41811">MVSASRDDTSHQVNTPAPAGPSMSVSGAVPAPPGAGVVSDDGVAWHFGDPFGEQRAAARGIAVVDRSHRPVIRLPGPERLTWLHSLTSQHLESLSPGDGAEDLVLDIAGRIQEHFVLTDMDDALWLDTEPGHGHSLLHYLTSMVFWAKAEPQAADDHAVLTVLGDGLLADARQHPEFAAVVPVPDHQPYSSSPLPGGGFVRRMPWPGRGALDLVVPRTELAGWWERLTEAGARPAGTWAYEALRVESLRPRLSVDTDDRAIPHEVRWIGGPDAAGAVHLDKGCYRGQETVARVHNLGRPPRNLVLLHLDGSDDQRPAPGDAVTADGRTVGRVGTVIDHFELGPVALALVKRSVSPETALTAGGLAASIDPDSVPHDDRVQAGRAAIDRLRGR</sequence>
<proteinExistence type="predicted"/>
<evidence type="ECO:0000259" key="4">
    <source>
        <dbReference type="Pfam" id="PF25455"/>
    </source>
</evidence>
<comment type="caution">
    <text evidence="5">The sequence shown here is derived from an EMBL/GenBank/DDBJ whole genome shotgun (WGS) entry which is preliminary data.</text>
</comment>
<accession>A0ABP9CF97</accession>
<dbReference type="InterPro" id="IPR027266">
    <property type="entry name" value="TrmE/GcvT-like"/>
</dbReference>
<feature type="compositionally biased region" description="Basic and acidic residues" evidence="2">
    <location>
        <begin position="1"/>
        <end position="10"/>
    </location>
</feature>
<dbReference type="PANTHER" id="PTHR22602">
    <property type="entry name" value="TRANSFERASE CAF17, MITOCHONDRIAL-RELATED"/>
    <property type="match status" value="1"/>
</dbReference>
<dbReference type="Pfam" id="PF01571">
    <property type="entry name" value="GCV_T"/>
    <property type="match status" value="1"/>
</dbReference>
<dbReference type="Gene3D" id="3.30.1360.120">
    <property type="entry name" value="Probable tRNA modification gtpase trme, domain 1"/>
    <property type="match status" value="1"/>
</dbReference>
<keyword evidence="6" id="KW-1185">Reference proteome</keyword>
<dbReference type="Proteomes" id="UP001500839">
    <property type="component" value="Unassembled WGS sequence"/>
</dbReference>
<dbReference type="SUPFAM" id="SSF103025">
    <property type="entry name" value="Folate-binding domain"/>
    <property type="match status" value="1"/>
</dbReference>
<dbReference type="InterPro" id="IPR057460">
    <property type="entry name" value="CAF17_C"/>
</dbReference>
<dbReference type="PANTHER" id="PTHR22602:SF0">
    <property type="entry name" value="TRANSFERASE CAF17, MITOCHONDRIAL-RELATED"/>
    <property type="match status" value="1"/>
</dbReference>